<dbReference type="Gene3D" id="1.10.287.90">
    <property type="match status" value="1"/>
</dbReference>
<dbReference type="SUPFAM" id="SSF49503">
    <property type="entry name" value="Cupredoxins"/>
    <property type="match status" value="1"/>
</dbReference>
<dbReference type="InterPro" id="IPR011759">
    <property type="entry name" value="Cyt_c_oxidase_su2_TM_dom"/>
</dbReference>
<comment type="caution">
    <text evidence="16">The sequence shown here is derived from an EMBL/GenBank/DDBJ whole genome shotgun (WGS) entry which is preliminary data.</text>
</comment>
<dbReference type="GO" id="GO:0004129">
    <property type="term" value="F:cytochrome-c oxidase activity"/>
    <property type="evidence" value="ECO:0007669"/>
    <property type="project" value="InterPro"/>
</dbReference>
<dbReference type="PANTHER" id="PTHR22888:SF18">
    <property type="entry name" value="CYTOCHROME BO(3) UBIQUINOL OXIDASE SUBUNIT 2"/>
    <property type="match status" value="1"/>
</dbReference>
<keyword evidence="17" id="KW-1185">Reference proteome</keyword>
<accession>A0A7W6GSE4</accession>
<evidence type="ECO:0000256" key="4">
    <source>
        <dbReference type="ARBA" id="ARBA00022475"/>
    </source>
</evidence>
<evidence type="ECO:0000256" key="12">
    <source>
        <dbReference type="SAM" id="MobiDB-lite"/>
    </source>
</evidence>
<evidence type="ECO:0000256" key="5">
    <source>
        <dbReference type="ARBA" id="ARBA00022660"/>
    </source>
</evidence>
<keyword evidence="7" id="KW-0732">Signal</keyword>
<protein>
    <submittedName>
        <fullName evidence="16">Cytochrome o ubiquinol oxidase subunit 2</fullName>
        <ecNumber evidence="16">1.10.3.-</ecNumber>
    </submittedName>
</protein>
<evidence type="ECO:0000256" key="13">
    <source>
        <dbReference type="SAM" id="Phobius"/>
    </source>
</evidence>
<comment type="subcellular location">
    <subcellularLocation>
        <location evidence="1">Cell membrane</location>
        <topology evidence="1">Multi-pass membrane protein</topology>
    </subcellularLocation>
</comment>
<dbReference type="InterPro" id="IPR034227">
    <property type="entry name" value="CuRO_UO_II"/>
</dbReference>
<evidence type="ECO:0000256" key="6">
    <source>
        <dbReference type="ARBA" id="ARBA00022692"/>
    </source>
</evidence>
<keyword evidence="6 13" id="KW-0812">Transmembrane</keyword>
<evidence type="ECO:0000256" key="10">
    <source>
        <dbReference type="ARBA" id="ARBA00023002"/>
    </source>
</evidence>
<feature type="transmembrane region" description="Helical" evidence="13">
    <location>
        <begin position="60"/>
        <end position="78"/>
    </location>
</feature>
<evidence type="ECO:0000259" key="15">
    <source>
        <dbReference type="PROSITE" id="PS50999"/>
    </source>
</evidence>
<keyword evidence="8" id="KW-0249">Electron transport</keyword>
<organism evidence="16 17">
    <name type="scientific">Sagittula marina</name>
    <dbReference type="NCBI Taxonomy" id="943940"/>
    <lineage>
        <taxon>Bacteria</taxon>
        <taxon>Pseudomonadati</taxon>
        <taxon>Pseudomonadota</taxon>
        <taxon>Alphaproteobacteria</taxon>
        <taxon>Rhodobacterales</taxon>
        <taxon>Roseobacteraceae</taxon>
        <taxon>Sagittula</taxon>
    </lineage>
</organism>
<keyword evidence="4" id="KW-1003">Cell membrane</keyword>
<feature type="region of interest" description="Disordered" evidence="12">
    <location>
        <begin position="265"/>
        <end position="290"/>
    </location>
</feature>
<gene>
    <name evidence="16" type="ORF">GGQ68_002218</name>
</gene>
<dbReference type="InterPro" id="IPR036257">
    <property type="entry name" value="Cyt_c_oxidase_su2_TM_sf"/>
</dbReference>
<evidence type="ECO:0000256" key="2">
    <source>
        <dbReference type="ARBA" id="ARBA00007866"/>
    </source>
</evidence>
<dbReference type="EMBL" id="JACIEJ010000005">
    <property type="protein sequence ID" value="MBB3985880.1"/>
    <property type="molecule type" value="Genomic_DNA"/>
</dbReference>
<dbReference type="GO" id="GO:0016491">
    <property type="term" value="F:oxidoreductase activity"/>
    <property type="evidence" value="ECO:0007669"/>
    <property type="project" value="UniProtKB-KW"/>
</dbReference>
<dbReference type="PANTHER" id="PTHR22888">
    <property type="entry name" value="CYTOCHROME C OXIDASE, SUBUNIT II"/>
    <property type="match status" value="1"/>
</dbReference>
<dbReference type="InterPro" id="IPR045187">
    <property type="entry name" value="CcO_II"/>
</dbReference>
<reference evidence="16 17" key="1">
    <citation type="submission" date="2020-08" db="EMBL/GenBank/DDBJ databases">
        <title>Genomic Encyclopedia of Type Strains, Phase IV (KMG-IV): sequencing the most valuable type-strain genomes for metagenomic binning, comparative biology and taxonomic classification.</title>
        <authorList>
            <person name="Goeker M."/>
        </authorList>
    </citation>
    <scope>NUCLEOTIDE SEQUENCE [LARGE SCALE GENOMIC DNA]</scope>
    <source>
        <strain evidence="16 17">DSM 102235</strain>
    </source>
</reference>
<dbReference type="Gene3D" id="2.60.40.420">
    <property type="entry name" value="Cupredoxins - blue copper proteins"/>
    <property type="match status" value="1"/>
</dbReference>
<evidence type="ECO:0000256" key="7">
    <source>
        <dbReference type="ARBA" id="ARBA00022729"/>
    </source>
</evidence>
<dbReference type="SUPFAM" id="SSF81464">
    <property type="entry name" value="Cytochrome c oxidase subunit II-like, transmembrane region"/>
    <property type="match status" value="1"/>
</dbReference>
<evidence type="ECO:0000256" key="9">
    <source>
        <dbReference type="ARBA" id="ARBA00022989"/>
    </source>
</evidence>
<dbReference type="InterPro" id="IPR002429">
    <property type="entry name" value="CcO_II-like_C"/>
</dbReference>
<name>A0A7W6GSE4_9RHOB</name>
<keyword evidence="11 13" id="KW-0472">Membrane</keyword>
<sequence>MPGGPIAAAQRLELLKILGWTMIAILPVFLLVPILLWHFRYRNSAARYTPDWDRSSVLEVLMWGVPLVIVAVLSVQLFRTTHALDPYKPIASDNPPLRVEVVGLDWKWLFIYPELGIATVNELAFPEQTSVALDLTSDTVMQSFLVSALAGQIYIMPGMRTKLHFLADAPGRFEGENTQFNGTGFAQQKFRAVAMERADFDAWVAQVKSDGVPLTAERYAVLADASTGAEAQKRMAAEGLPEGVIHFSSVEGDLFDTVLHRYMHGTPVPPSAQPGAQEYDPQTEAGEPTQ</sequence>
<evidence type="ECO:0000313" key="17">
    <source>
        <dbReference type="Proteomes" id="UP000541426"/>
    </source>
</evidence>
<feature type="domain" description="Cytochrome oxidase subunit II transmembrane region profile" evidence="15">
    <location>
        <begin position="1"/>
        <end position="88"/>
    </location>
</feature>
<dbReference type="GO" id="GO:0005507">
    <property type="term" value="F:copper ion binding"/>
    <property type="evidence" value="ECO:0007669"/>
    <property type="project" value="InterPro"/>
</dbReference>
<dbReference type="AlphaFoldDB" id="A0A7W6GSE4"/>
<feature type="domain" description="Cytochrome oxidase subunit II copper A binding" evidence="14">
    <location>
        <begin position="94"/>
        <end position="206"/>
    </location>
</feature>
<evidence type="ECO:0000256" key="1">
    <source>
        <dbReference type="ARBA" id="ARBA00004651"/>
    </source>
</evidence>
<keyword evidence="9 13" id="KW-1133">Transmembrane helix</keyword>
<comment type="similarity">
    <text evidence="2">Belongs to the cytochrome c oxidase subunit 2 family.</text>
</comment>
<dbReference type="PROSITE" id="PS50999">
    <property type="entry name" value="COX2_TM"/>
    <property type="match status" value="1"/>
</dbReference>
<keyword evidence="10 16" id="KW-0560">Oxidoreductase</keyword>
<dbReference type="PROSITE" id="PS50857">
    <property type="entry name" value="COX2_CUA"/>
    <property type="match status" value="1"/>
</dbReference>
<evidence type="ECO:0000256" key="8">
    <source>
        <dbReference type="ARBA" id="ARBA00022982"/>
    </source>
</evidence>
<dbReference type="CDD" id="cd04212">
    <property type="entry name" value="CuRO_UO_II"/>
    <property type="match status" value="1"/>
</dbReference>
<proteinExistence type="inferred from homology"/>
<dbReference type="Proteomes" id="UP000541426">
    <property type="component" value="Unassembled WGS sequence"/>
</dbReference>
<dbReference type="EC" id="1.10.3.-" evidence="16"/>
<keyword evidence="5" id="KW-0679">Respiratory chain</keyword>
<evidence type="ECO:0000256" key="11">
    <source>
        <dbReference type="ARBA" id="ARBA00023136"/>
    </source>
</evidence>
<feature type="transmembrane region" description="Helical" evidence="13">
    <location>
        <begin position="17"/>
        <end position="39"/>
    </location>
</feature>
<evidence type="ECO:0000313" key="16">
    <source>
        <dbReference type="EMBL" id="MBB3985880.1"/>
    </source>
</evidence>
<dbReference type="InterPro" id="IPR008972">
    <property type="entry name" value="Cupredoxin"/>
</dbReference>
<dbReference type="GO" id="GO:0005886">
    <property type="term" value="C:plasma membrane"/>
    <property type="evidence" value="ECO:0007669"/>
    <property type="project" value="UniProtKB-SubCell"/>
</dbReference>
<evidence type="ECO:0000259" key="14">
    <source>
        <dbReference type="PROSITE" id="PS50857"/>
    </source>
</evidence>
<dbReference type="GO" id="GO:0042773">
    <property type="term" value="P:ATP synthesis coupled electron transport"/>
    <property type="evidence" value="ECO:0007669"/>
    <property type="project" value="TreeGrafter"/>
</dbReference>
<evidence type="ECO:0000256" key="3">
    <source>
        <dbReference type="ARBA" id="ARBA00022448"/>
    </source>
</evidence>
<keyword evidence="3" id="KW-0813">Transport</keyword>